<dbReference type="SUPFAM" id="SSF82693">
    <property type="entry name" value="Multidrug efflux transporter AcrB pore domain, PN1, PN2, PC1 and PC2 subdomains"/>
    <property type="match status" value="2"/>
</dbReference>
<feature type="transmembrane region" description="Helical" evidence="1">
    <location>
        <begin position="541"/>
        <end position="566"/>
    </location>
</feature>
<protein>
    <submittedName>
        <fullName evidence="2">RND superfamily resistance-nodulation-cell division acriflavin:proton (H+) antiporter</fullName>
    </submittedName>
</protein>
<dbReference type="eggNOG" id="COG0841">
    <property type="taxonomic scope" value="Bacteria"/>
</dbReference>
<dbReference type="EMBL" id="AFPZ01000047">
    <property type="protein sequence ID" value="EGQ26314.1"/>
    <property type="molecule type" value="Genomic_DNA"/>
</dbReference>
<dbReference type="InterPro" id="IPR027463">
    <property type="entry name" value="AcrB_DN_DC_subdom"/>
</dbReference>
<feature type="transmembrane region" description="Helical" evidence="1">
    <location>
        <begin position="25"/>
        <end position="43"/>
    </location>
</feature>
<evidence type="ECO:0000313" key="3">
    <source>
        <dbReference type="Proteomes" id="UP000005316"/>
    </source>
</evidence>
<dbReference type="Gene3D" id="1.20.1640.10">
    <property type="entry name" value="Multidrug efflux transporter AcrB transmembrane domain"/>
    <property type="match status" value="2"/>
</dbReference>
<feature type="transmembrane region" description="Helical" evidence="1">
    <location>
        <begin position="999"/>
        <end position="1026"/>
    </location>
</feature>
<feature type="transmembrane region" description="Helical" evidence="1">
    <location>
        <begin position="968"/>
        <end position="987"/>
    </location>
</feature>
<keyword evidence="1" id="KW-0812">Transmembrane</keyword>
<dbReference type="Gene3D" id="3.30.70.1320">
    <property type="entry name" value="Multidrug efflux transporter AcrB pore domain like"/>
    <property type="match status" value="1"/>
</dbReference>
<sequence length="1040" mass="113212">MNEVSQIREGVRVKGLVNFVLKNKLAVWLLTIIIVASGIYSGTKMKTETLPDISIPFLMVMDVYPGATPEQVMEDISMPLEKAVENLEHVKSVYSNSYSNVSNIQVEYEYGIDMDEAKRALDAALDEVSLPEEAEKPTITAISMNMMPVVALSVSSTTEDIVDLTSTVEDILLPKINKIDGVASATITGQHIEEVQLTYDDKKMAELDITPDKVKEMIQASDLAVSLGLYEFDEGEQAVAVDGKFMTENELKGMLIPVTPSESNPSPFVKLGDIAKIEVVGKVESVSRTNGEDAIAIQILKGQQANTVDVVNAVKKLIKEEEKSIDGLVVDVSLDQGEPIEKSVSTMIEKALFGGGIAILIILLFLRDFKSTIISIVSIPVSIFMALLLLNWMDITLNIMTLGAITVAIGRVIDDSIVVVENIYRRLHLKTEKLSGRALVREATIEMFKPIMSSTLVTVAVFAPLIFVGGMVGELFMPFALTMTFALGASLIVAITIVPALSHFLFRKKLYGEKTESNHKEAGKLAAWYKGILGWTLNHKVITSIISIVLLAGSVALTPLIGFSFMGSEEEKTMYLTYTPETGELMDDTLANIEVVEKELLKRDDIDIVQLSVTDAGDPMSAMMGGGSNGALMFLIFDPDMKNFPEVRSEIEDYVFNIDQTGEWKSQDFTSMGASTNEVSYTFYSENLDKLNEAVKMVEDVMKDNNRLEDISSSAEDAFVEYKLKVEQDELLQYGLTTGQIVMMLNPTRTQDVLTTIEKEGNSLKVIVQQEEAVQPKSIDDLLETEVPTALGTTMKLSELVEVEQGTTLNELARSQGEYYATVSGKILDDDISKATSEVDKAIDKLDLPKGVTVGVAGVAADMTEAFTQLIVAMLAAIAIVYFILVVTFREGVAPFAILFSLPFAVIGSFVGLLIAGETISISVMMGLLMLIGIVVTNAIVLVDRIIRMERTGMKMREAVLEAGATRLRPILMTAIATIGALIPLAIGSGGGGGLISKGLGITVIGGLISSTLLTLIVVPIVYEILSKLFKKNRMEIEED</sequence>
<dbReference type="Gene3D" id="3.30.2090.10">
    <property type="entry name" value="Multidrug efflux transporter AcrB TolC docking domain, DN and DC subdomains"/>
    <property type="match status" value="2"/>
</dbReference>
<evidence type="ECO:0000313" key="2">
    <source>
        <dbReference type="EMBL" id="EGQ26314.1"/>
    </source>
</evidence>
<keyword evidence="2" id="KW-0132">Cell division</keyword>
<keyword evidence="2" id="KW-0131">Cell cycle</keyword>
<dbReference type="Pfam" id="PF00873">
    <property type="entry name" value="ACR_tran"/>
    <property type="match status" value="1"/>
</dbReference>
<gene>
    <name evidence="2" type="primary">swrC</name>
    <name evidence="2" type="ORF">HMPREF9372_1757</name>
</gene>
<dbReference type="GO" id="GO:0042910">
    <property type="term" value="F:xenobiotic transmembrane transporter activity"/>
    <property type="evidence" value="ECO:0007669"/>
    <property type="project" value="TreeGrafter"/>
</dbReference>
<proteinExistence type="predicted"/>
<organism evidence="2 3">
    <name type="scientific">Sporosarcina newyorkensis 2681</name>
    <dbReference type="NCBI Taxonomy" id="1027292"/>
    <lineage>
        <taxon>Bacteria</taxon>
        <taxon>Bacillati</taxon>
        <taxon>Bacillota</taxon>
        <taxon>Bacilli</taxon>
        <taxon>Bacillales</taxon>
        <taxon>Caryophanaceae</taxon>
        <taxon>Sporosarcina</taxon>
    </lineage>
</organism>
<dbReference type="PRINTS" id="PR00702">
    <property type="entry name" value="ACRIFLAVINRP"/>
</dbReference>
<dbReference type="HOGENOM" id="CLU_002755_1_2_9"/>
<keyword evidence="1" id="KW-1133">Transmembrane helix</keyword>
<name>F9DSH7_9BACL</name>
<dbReference type="Gene3D" id="3.30.70.1440">
    <property type="entry name" value="Multidrug efflux transporter AcrB pore domain"/>
    <property type="match status" value="1"/>
</dbReference>
<evidence type="ECO:0000256" key="1">
    <source>
        <dbReference type="SAM" id="Phobius"/>
    </source>
</evidence>
<dbReference type="Proteomes" id="UP000005316">
    <property type="component" value="Unassembled WGS sequence"/>
</dbReference>
<feature type="transmembrane region" description="Helical" evidence="1">
    <location>
        <begin position="896"/>
        <end position="916"/>
    </location>
</feature>
<dbReference type="Gene3D" id="3.30.70.1430">
    <property type="entry name" value="Multidrug efflux transporter AcrB pore domain"/>
    <property type="match status" value="2"/>
</dbReference>
<dbReference type="GO" id="GO:0005886">
    <property type="term" value="C:plasma membrane"/>
    <property type="evidence" value="ECO:0007669"/>
    <property type="project" value="TreeGrafter"/>
</dbReference>
<dbReference type="PANTHER" id="PTHR32063:SF0">
    <property type="entry name" value="SWARMING MOTILITY PROTEIN SWRC"/>
    <property type="match status" value="1"/>
</dbReference>
<feature type="transmembrane region" description="Helical" evidence="1">
    <location>
        <begin position="922"/>
        <end position="947"/>
    </location>
</feature>
<dbReference type="SUPFAM" id="SSF82866">
    <property type="entry name" value="Multidrug efflux transporter AcrB transmembrane domain"/>
    <property type="match status" value="2"/>
</dbReference>
<dbReference type="PANTHER" id="PTHR32063">
    <property type="match status" value="1"/>
</dbReference>
<dbReference type="SUPFAM" id="SSF82714">
    <property type="entry name" value="Multidrug efflux transporter AcrB TolC docking domain, DN and DC subdomains"/>
    <property type="match status" value="2"/>
</dbReference>
<comment type="caution">
    <text evidence="2">The sequence shown here is derived from an EMBL/GenBank/DDBJ whole genome shotgun (WGS) entry which is preliminary data.</text>
</comment>
<feature type="transmembrane region" description="Helical" evidence="1">
    <location>
        <begin position="479"/>
        <end position="506"/>
    </location>
</feature>
<feature type="transmembrane region" description="Helical" evidence="1">
    <location>
        <begin position="373"/>
        <end position="392"/>
    </location>
</feature>
<dbReference type="AlphaFoldDB" id="F9DSH7"/>
<accession>F9DSH7</accession>
<feature type="transmembrane region" description="Helical" evidence="1">
    <location>
        <begin position="451"/>
        <end position="473"/>
    </location>
</feature>
<feature type="transmembrane region" description="Helical" evidence="1">
    <location>
        <begin position="351"/>
        <end position="367"/>
    </location>
</feature>
<dbReference type="InterPro" id="IPR001036">
    <property type="entry name" value="Acrflvin-R"/>
</dbReference>
<feature type="transmembrane region" description="Helical" evidence="1">
    <location>
        <begin position="870"/>
        <end position="889"/>
    </location>
</feature>
<dbReference type="GO" id="GO:0051301">
    <property type="term" value="P:cell division"/>
    <property type="evidence" value="ECO:0007669"/>
    <property type="project" value="UniProtKB-KW"/>
</dbReference>
<keyword evidence="1" id="KW-0472">Membrane</keyword>
<reference evidence="2 3" key="1">
    <citation type="submission" date="2011-04" db="EMBL/GenBank/DDBJ databases">
        <authorList>
            <person name="Muzny D."/>
            <person name="Qin X."/>
            <person name="Deng J."/>
            <person name="Jiang H."/>
            <person name="Liu Y."/>
            <person name="Qu J."/>
            <person name="Song X.-Z."/>
            <person name="Zhang L."/>
            <person name="Thornton R."/>
            <person name="Coyle M."/>
            <person name="Francisco L."/>
            <person name="Jackson L."/>
            <person name="Javaid M."/>
            <person name="Korchina V."/>
            <person name="Kovar C."/>
            <person name="Mata R."/>
            <person name="Mathew T."/>
            <person name="Ngo R."/>
            <person name="Nguyen L."/>
            <person name="Nguyen N."/>
            <person name="Okwuonu G."/>
            <person name="Ongeri F."/>
            <person name="Pham C."/>
            <person name="Simmons D."/>
            <person name="Wilczek-Boney K."/>
            <person name="Hale W."/>
            <person name="Jakkamsetti A."/>
            <person name="Pham P."/>
            <person name="Ruth R."/>
            <person name="San Lucas F."/>
            <person name="Warren J."/>
            <person name="Zhang J."/>
            <person name="Zhao Z."/>
            <person name="Zhou C."/>
            <person name="Zhu D."/>
            <person name="Lee S."/>
            <person name="Bess C."/>
            <person name="Blankenburg K."/>
            <person name="Forbes L."/>
            <person name="Fu Q."/>
            <person name="Gubbala S."/>
            <person name="Hirani K."/>
            <person name="Jayaseelan J.C."/>
            <person name="Lara F."/>
            <person name="Munidasa M."/>
            <person name="Palculict T."/>
            <person name="Patil S."/>
            <person name="Pu L.-L."/>
            <person name="Saada N."/>
            <person name="Tang L."/>
            <person name="Weissenberger G."/>
            <person name="Zhu Y."/>
            <person name="Hemphill L."/>
            <person name="Shang Y."/>
            <person name="Youmans B."/>
            <person name="Ayvaz T."/>
            <person name="Ross M."/>
            <person name="Santibanez J."/>
            <person name="Aqrawi P."/>
            <person name="Gross S."/>
            <person name="Joshi V."/>
            <person name="Fowler G."/>
            <person name="Nazareth L."/>
            <person name="Reid J."/>
            <person name="Worley K."/>
            <person name="Petrosino J."/>
            <person name="Highlander S."/>
            <person name="Gibbs R."/>
        </authorList>
    </citation>
    <scope>NUCLEOTIDE SEQUENCE [LARGE SCALE GENOMIC DNA]</scope>
    <source>
        <strain evidence="2 3">2681</strain>
    </source>
</reference>
<dbReference type="STRING" id="759851.SAMN04244570_2226"/>